<evidence type="ECO:0000313" key="1">
    <source>
        <dbReference type="EMBL" id="MFC7298076.1"/>
    </source>
</evidence>
<name>A0ABW2J4U2_9BURK</name>
<reference evidence="2" key="1">
    <citation type="journal article" date="2019" name="Int. J. Syst. Evol. Microbiol.">
        <title>The Global Catalogue of Microorganisms (GCM) 10K type strain sequencing project: providing services to taxonomists for standard genome sequencing and annotation.</title>
        <authorList>
            <consortium name="The Broad Institute Genomics Platform"/>
            <consortium name="The Broad Institute Genome Sequencing Center for Infectious Disease"/>
            <person name="Wu L."/>
            <person name="Ma J."/>
        </authorList>
    </citation>
    <scope>NUCLEOTIDE SEQUENCE [LARGE SCALE GENOMIC DNA]</scope>
    <source>
        <strain evidence="2">CCUG 36956</strain>
    </source>
</reference>
<dbReference type="Proteomes" id="UP001596379">
    <property type="component" value="Unassembled WGS sequence"/>
</dbReference>
<gene>
    <name evidence="1" type="ORF">ACFQO0_06475</name>
</gene>
<sequence length="170" mass="19734">MNTHPYFRRFIYLDFDSVLHHDSVYIHPTKGIYMREPGFTLFEWMPFLEQLLEAHPDVGIILSTSWVRVKSFSYAKSKLSSELQKRVIGATFHKGHMNKELFAQLSRASQILGDVSRRGFGDEDWIAIDDEAEGWPLMYAKNLIRTEWAGISDPEVQAELNIWLNKVTKA</sequence>
<accession>A0ABW2J4U2</accession>
<dbReference type="Pfam" id="PF18143">
    <property type="entry name" value="HAD_SAK_2"/>
    <property type="match status" value="1"/>
</dbReference>
<protein>
    <submittedName>
        <fullName evidence="1">HAD domain-containing protein</fullName>
    </submittedName>
</protein>
<organism evidence="1 2">
    <name type="scientific">Herminiimonas aquatilis</name>
    <dbReference type="NCBI Taxonomy" id="345342"/>
    <lineage>
        <taxon>Bacteria</taxon>
        <taxon>Pseudomonadati</taxon>
        <taxon>Pseudomonadota</taxon>
        <taxon>Betaproteobacteria</taxon>
        <taxon>Burkholderiales</taxon>
        <taxon>Oxalobacteraceae</taxon>
        <taxon>Herminiimonas</taxon>
    </lineage>
</organism>
<keyword evidence="2" id="KW-1185">Reference proteome</keyword>
<comment type="caution">
    <text evidence="1">The sequence shown here is derived from an EMBL/GenBank/DDBJ whole genome shotgun (WGS) entry which is preliminary data.</text>
</comment>
<proteinExistence type="predicted"/>
<dbReference type="EMBL" id="JBHTCC010000001">
    <property type="protein sequence ID" value="MFC7298076.1"/>
    <property type="molecule type" value="Genomic_DNA"/>
</dbReference>
<evidence type="ECO:0000313" key="2">
    <source>
        <dbReference type="Proteomes" id="UP001596379"/>
    </source>
</evidence>
<dbReference type="RefSeq" id="WP_382233197.1">
    <property type="nucleotide sequence ID" value="NZ_JBHTCC010000001.1"/>
</dbReference>